<dbReference type="RefSeq" id="WP_210286229.1">
    <property type="nucleotide sequence ID" value="NZ_JACIDR010000006.1"/>
</dbReference>
<reference evidence="1 2" key="1">
    <citation type="submission" date="2020-08" db="EMBL/GenBank/DDBJ databases">
        <title>Genomic Encyclopedia of Type Strains, Phase IV (KMG-IV): sequencing the most valuable type-strain genomes for metagenomic binning, comparative biology and taxonomic classification.</title>
        <authorList>
            <person name="Goeker M."/>
        </authorList>
    </citation>
    <scope>NUCLEOTIDE SEQUENCE [LARGE SCALE GENOMIC DNA]</scope>
    <source>
        <strain evidence="1 2">DSM 25481</strain>
    </source>
</reference>
<accession>A0A7W6D751</accession>
<sequence length="68" mass="7462">MPATVKAKLAEIESHIDERVSLLNQEVDAAAAQRAASNGAVHLRRALVLRAVINAPRDEAEALRRLMY</sequence>
<organism evidence="1 2">
    <name type="scientific">Hansschlegelia beijingensis</name>
    <dbReference type="NCBI Taxonomy" id="1133344"/>
    <lineage>
        <taxon>Bacteria</taxon>
        <taxon>Pseudomonadati</taxon>
        <taxon>Pseudomonadota</taxon>
        <taxon>Alphaproteobacteria</taxon>
        <taxon>Hyphomicrobiales</taxon>
        <taxon>Methylopilaceae</taxon>
        <taxon>Hansschlegelia</taxon>
    </lineage>
</organism>
<name>A0A7W6D751_9HYPH</name>
<proteinExistence type="predicted"/>
<evidence type="ECO:0000313" key="2">
    <source>
        <dbReference type="Proteomes" id="UP000528964"/>
    </source>
</evidence>
<gene>
    <name evidence="1" type="ORF">GGR24_003094</name>
</gene>
<dbReference type="EMBL" id="JACIDR010000006">
    <property type="protein sequence ID" value="MBB3974413.1"/>
    <property type="molecule type" value="Genomic_DNA"/>
</dbReference>
<evidence type="ECO:0000313" key="1">
    <source>
        <dbReference type="EMBL" id="MBB3974413.1"/>
    </source>
</evidence>
<keyword evidence="2" id="KW-1185">Reference proteome</keyword>
<dbReference type="Proteomes" id="UP000528964">
    <property type="component" value="Unassembled WGS sequence"/>
</dbReference>
<comment type="caution">
    <text evidence="1">The sequence shown here is derived from an EMBL/GenBank/DDBJ whole genome shotgun (WGS) entry which is preliminary data.</text>
</comment>
<dbReference type="AlphaFoldDB" id="A0A7W6D751"/>
<protein>
    <submittedName>
        <fullName evidence="1">Uncharacterized protein</fullName>
    </submittedName>
</protein>